<dbReference type="EMBL" id="JARTFS010000011">
    <property type="protein sequence ID" value="MED4402243.1"/>
    <property type="molecule type" value="Genomic_DNA"/>
</dbReference>
<sequence length="116" mass="14106">MYNRHRERFFESAKKTEEERLRELDEQIEKIKARKQQLESQMREKERKARTKRLIEVGAIFEKYFDIVGEDQAEQIAYGMKELVEKHKEKLLDIDVEKSKEADKIIYKTNKKEQTI</sequence>
<evidence type="ECO:0000256" key="1">
    <source>
        <dbReference type="SAM" id="Coils"/>
    </source>
</evidence>
<keyword evidence="3" id="KW-1185">Reference proteome</keyword>
<evidence type="ECO:0000313" key="3">
    <source>
        <dbReference type="Proteomes" id="UP001342826"/>
    </source>
</evidence>
<dbReference type="GeneID" id="301139877"/>
<name>A0ABU6NZY7_9BACI</name>
<protein>
    <submittedName>
        <fullName evidence="2">Uncharacterized protein</fullName>
    </submittedName>
</protein>
<comment type="caution">
    <text evidence="2">The sequence shown here is derived from an EMBL/GenBank/DDBJ whole genome shotgun (WGS) entry which is preliminary data.</text>
</comment>
<gene>
    <name evidence="2" type="ORF">P9271_13045</name>
</gene>
<accession>A0ABU6NZY7</accession>
<feature type="coiled-coil region" evidence="1">
    <location>
        <begin position="7"/>
        <end position="55"/>
    </location>
</feature>
<reference evidence="2 3" key="1">
    <citation type="submission" date="2023-03" db="EMBL/GenBank/DDBJ databases">
        <title>Bacillus Genome Sequencing.</title>
        <authorList>
            <person name="Dunlap C."/>
        </authorList>
    </citation>
    <scope>NUCLEOTIDE SEQUENCE [LARGE SCALE GENOMIC DNA]</scope>
    <source>
        <strain evidence="2 3">NRS-1717</strain>
    </source>
</reference>
<evidence type="ECO:0000313" key="2">
    <source>
        <dbReference type="EMBL" id="MED4402243.1"/>
    </source>
</evidence>
<dbReference type="RefSeq" id="WP_066225946.1">
    <property type="nucleotide sequence ID" value="NZ_JARTFQ010000005.1"/>
</dbReference>
<proteinExistence type="predicted"/>
<keyword evidence="1" id="KW-0175">Coiled coil</keyword>
<organism evidence="2 3">
    <name type="scientific">Metabacillus fastidiosus</name>
    <dbReference type="NCBI Taxonomy" id="1458"/>
    <lineage>
        <taxon>Bacteria</taxon>
        <taxon>Bacillati</taxon>
        <taxon>Bacillota</taxon>
        <taxon>Bacilli</taxon>
        <taxon>Bacillales</taxon>
        <taxon>Bacillaceae</taxon>
        <taxon>Metabacillus</taxon>
    </lineage>
</organism>
<dbReference type="Proteomes" id="UP001342826">
    <property type="component" value="Unassembled WGS sequence"/>
</dbReference>